<reference evidence="1 2" key="1">
    <citation type="submission" date="2020-02" db="EMBL/GenBank/DDBJ databases">
        <authorList>
            <person name="Ferguson B K."/>
        </authorList>
    </citation>
    <scope>NUCLEOTIDE SEQUENCE [LARGE SCALE GENOMIC DNA]</scope>
</reference>
<dbReference type="Pfam" id="PF14223">
    <property type="entry name" value="Retrotran_gag_2"/>
    <property type="match status" value="1"/>
</dbReference>
<dbReference type="OrthoDB" id="6777126at2759"/>
<name>A0A6H5GP86_9HEMI</name>
<protein>
    <submittedName>
        <fullName evidence="1">Uncharacterized protein</fullName>
    </submittedName>
</protein>
<proteinExistence type="predicted"/>
<dbReference type="EMBL" id="CADCXU010015422">
    <property type="protein sequence ID" value="CAB0004860.1"/>
    <property type="molecule type" value="Genomic_DNA"/>
</dbReference>
<feature type="non-terminal residue" evidence="1">
    <location>
        <position position="1"/>
    </location>
</feature>
<evidence type="ECO:0000313" key="2">
    <source>
        <dbReference type="Proteomes" id="UP000479000"/>
    </source>
</evidence>
<evidence type="ECO:0000313" key="1">
    <source>
        <dbReference type="EMBL" id="CAB0004860.1"/>
    </source>
</evidence>
<dbReference type="Proteomes" id="UP000479000">
    <property type="component" value="Unassembled WGS sequence"/>
</dbReference>
<keyword evidence="2" id="KW-1185">Reference proteome</keyword>
<accession>A0A6H5GP86</accession>
<gene>
    <name evidence="1" type="ORF">NTEN_LOCUS10337</name>
</gene>
<organism evidence="1 2">
    <name type="scientific">Nesidiocoris tenuis</name>
    <dbReference type="NCBI Taxonomy" id="355587"/>
    <lineage>
        <taxon>Eukaryota</taxon>
        <taxon>Metazoa</taxon>
        <taxon>Ecdysozoa</taxon>
        <taxon>Arthropoda</taxon>
        <taxon>Hexapoda</taxon>
        <taxon>Insecta</taxon>
        <taxon>Pterygota</taxon>
        <taxon>Neoptera</taxon>
        <taxon>Paraneoptera</taxon>
        <taxon>Hemiptera</taxon>
        <taxon>Heteroptera</taxon>
        <taxon>Panheteroptera</taxon>
        <taxon>Cimicomorpha</taxon>
        <taxon>Miridae</taxon>
        <taxon>Dicyphina</taxon>
        <taxon>Nesidiocoris</taxon>
    </lineage>
</organism>
<dbReference type="AlphaFoldDB" id="A0A6H5GP86"/>
<feature type="non-terminal residue" evidence="1">
    <location>
        <position position="61"/>
    </location>
</feature>
<sequence>MRFSKARDAWQELYRLFDSSDEDEAYDLCLQFFNYQRDEEDDISTHMSKLKNLCEKLKTEI</sequence>